<feature type="region of interest" description="Disordered" evidence="1">
    <location>
        <begin position="391"/>
        <end position="439"/>
    </location>
</feature>
<keyword evidence="3" id="KW-1185">Reference proteome</keyword>
<evidence type="ECO:0000313" key="3">
    <source>
        <dbReference type="Proteomes" id="UP000703269"/>
    </source>
</evidence>
<feature type="compositionally biased region" description="Low complexity" evidence="1">
    <location>
        <begin position="402"/>
        <end position="414"/>
    </location>
</feature>
<dbReference type="Proteomes" id="UP000703269">
    <property type="component" value="Unassembled WGS sequence"/>
</dbReference>
<accession>A0A9P3GCR6</accession>
<feature type="compositionally biased region" description="Polar residues" evidence="1">
    <location>
        <begin position="415"/>
        <end position="431"/>
    </location>
</feature>
<protein>
    <submittedName>
        <fullName evidence="2">Uncharacterized protein</fullName>
    </submittedName>
</protein>
<evidence type="ECO:0000313" key="2">
    <source>
        <dbReference type="EMBL" id="GJE91470.1"/>
    </source>
</evidence>
<gene>
    <name evidence="2" type="ORF">PsYK624_076200</name>
</gene>
<feature type="region of interest" description="Disordered" evidence="1">
    <location>
        <begin position="554"/>
        <end position="580"/>
    </location>
</feature>
<comment type="caution">
    <text evidence="2">The sequence shown here is derived from an EMBL/GenBank/DDBJ whole genome shotgun (WGS) entry which is preliminary data.</text>
</comment>
<reference evidence="2 3" key="1">
    <citation type="submission" date="2021-08" db="EMBL/GenBank/DDBJ databases">
        <title>Draft Genome Sequence of Phanerochaete sordida strain YK-624.</title>
        <authorList>
            <person name="Mori T."/>
            <person name="Dohra H."/>
            <person name="Suzuki T."/>
            <person name="Kawagishi H."/>
            <person name="Hirai H."/>
        </authorList>
    </citation>
    <scope>NUCLEOTIDE SEQUENCE [LARGE SCALE GENOMIC DNA]</scope>
    <source>
        <strain evidence="2 3">YK-624</strain>
    </source>
</reference>
<proteinExistence type="predicted"/>
<dbReference type="OrthoDB" id="2662290at2759"/>
<organism evidence="2 3">
    <name type="scientific">Phanerochaete sordida</name>
    <dbReference type="NCBI Taxonomy" id="48140"/>
    <lineage>
        <taxon>Eukaryota</taxon>
        <taxon>Fungi</taxon>
        <taxon>Dikarya</taxon>
        <taxon>Basidiomycota</taxon>
        <taxon>Agaricomycotina</taxon>
        <taxon>Agaricomycetes</taxon>
        <taxon>Polyporales</taxon>
        <taxon>Phanerochaetaceae</taxon>
        <taxon>Phanerochaete</taxon>
    </lineage>
</organism>
<dbReference type="AlphaFoldDB" id="A0A9P3GCR6"/>
<dbReference type="EMBL" id="BPQB01000021">
    <property type="protein sequence ID" value="GJE91470.1"/>
    <property type="molecule type" value="Genomic_DNA"/>
</dbReference>
<sequence length="609" mass="66538">MPYAYTYAEQLLSRGYGLPLWRPEPTKFGEVQLGDVGFVEDGRFYRLFNVTRPADDPLNRFGVPEGFETLQINEELHRHVEEQYLPPGPVCTTSTTWRKVEVEASAQAPQAQVSAALSYSFTCKGDRGALAVLPDGASQERYVRSRACRAYICAHHASWEAFARAGGWHVHPSELVLVYGCVKASAWALAAYAQRDSAHELAFTLAAGGFVAAHAGAGAGERVAMSMEQRCGPSRPPDQPAPAPRDQCIFLAYYKLKRRGMGAVQLQGAPVLEDVSDVPGSEYLCMPWTCFPLGALQRRIQKRRKAGKSKAIDLEGSNAVVLEDSETPKAFADPLDDVLDYVLEHSGEADTAVVSHEDLYDVFPDNEWPDDIAEYLCKTRPEVVFDDAHGAACMKPRPSTPSPASRPASLPQSRQASIGSVHSQRARSPSQRPGFRNRFLSGASTSRLSHSECAGVLPGSPRSWVSRLSHPGSEASFYTAQSVHHSNSTVAIPLDSPASPPFLVLPENSPRLGTPPQLPAVLEDAQAPRVQARTSSPERFSTMRLRELGIPVGPFQAEGALPQPSATQDWRERKPQRRNSLRRGLTHLFSRVPMCGGPGDFDPLTISPH</sequence>
<evidence type="ECO:0000256" key="1">
    <source>
        <dbReference type="SAM" id="MobiDB-lite"/>
    </source>
</evidence>
<name>A0A9P3GCR6_9APHY</name>